<gene>
    <name evidence="1" type="ORF">Pph01_61710</name>
</gene>
<accession>A0A8J3U9M3</accession>
<comment type="caution">
    <text evidence="1">The sequence shown here is derived from an EMBL/GenBank/DDBJ whole genome shotgun (WGS) entry which is preliminary data.</text>
</comment>
<dbReference type="RefSeq" id="WP_204076633.1">
    <property type="nucleotide sequence ID" value="NZ_BAABHI010000042.1"/>
</dbReference>
<organism evidence="1 2">
    <name type="scientific">Planotetraspora phitsanulokensis</name>
    <dbReference type="NCBI Taxonomy" id="575192"/>
    <lineage>
        <taxon>Bacteria</taxon>
        <taxon>Bacillati</taxon>
        <taxon>Actinomycetota</taxon>
        <taxon>Actinomycetes</taxon>
        <taxon>Streptosporangiales</taxon>
        <taxon>Streptosporangiaceae</taxon>
        <taxon>Planotetraspora</taxon>
    </lineage>
</organism>
<name>A0A8J3U9M3_9ACTN</name>
<evidence type="ECO:0000313" key="1">
    <source>
        <dbReference type="EMBL" id="GII41168.1"/>
    </source>
</evidence>
<protein>
    <submittedName>
        <fullName evidence="1">Uncharacterized protein</fullName>
    </submittedName>
</protein>
<proteinExistence type="predicted"/>
<reference evidence="1 2" key="1">
    <citation type="submission" date="2021-01" db="EMBL/GenBank/DDBJ databases">
        <title>Whole genome shotgun sequence of Planotetraspora phitsanulokensis NBRC 104273.</title>
        <authorList>
            <person name="Komaki H."/>
            <person name="Tamura T."/>
        </authorList>
    </citation>
    <scope>NUCLEOTIDE SEQUENCE [LARGE SCALE GENOMIC DNA]</scope>
    <source>
        <strain evidence="1 2">NBRC 104273</strain>
    </source>
</reference>
<sequence length="133" mass="15614">MGWRLLRSRKAGVSAQDAVRHLMGMGFMEIRFTTHLIRREMQEEGPSSPLSYIERLRMIADVCHNLPGDFRWSSDQERERRAVESLRFHLRGLVYDDPVDSQAAQWVRTQLDEVGFDYLPLLPEQVRARLTEQ</sequence>
<dbReference type="EMBL" id="BOOP01000030">
    <property type="protein sequence ID" value="GII41168.1"/>
    <property type="molecule type" value="Genomic_DNA"/>
</dbReference>
<evidence type="ECO:0000313" key="2">
    <source>
        <dbReference type="Proteomes" id="UP000622547"/>
    </source>
</evidence>
<dbReference type="Proteomes" id="UP000622547">
    <property type="component" value="Unassembled WGS sequence"/>
</dbReference>
<keyword evidence="2" id="KW-1185">Reference proteome</keyword>
<dbReference type="AlphaFoldDB" id="A0A8J3U9M3"/>